<dbReference type="AlphaFoldDB" id="A0A1H9BR50"/>
<evidence type="ECO:0000313" key="1">
    <source>
        <dbReference type="EMBL" id="SEP91436.1"/>
    </source>
</evidence>
<accession>A0A1H9BR50</accession>
<gene>
    <name evidence="1" type="ORF">SAMN05444005_103162</name>
</gene>
<protein>
    <submittedName>
        <fullName evidence="1">Uncharacterized protein</fullName>
    </submittedName>
</protein>
<sequence>MNKVIQKNKKYTYDQRIIEALVTKYGLTKVYIRMCLRGGYTTITADKIKADYKLLEKQMKQTLENFNAKN</sequence>
<keyword evidence="2" id="KW-1185">Reference proteome</keyword>
<reference evidence="1 2" key="1">
    <citation type="submission" date="2016-10" db="EMBL/GenBank/DDBJ databases">
        <authorList>
            <person name="de Groot N.N."/>
        </authorList>
    </citation>
    <scope>NUCLEOTIDE SEQUENCE [LARGE SCALE GENOMIC DNA]</scope>
    <source>
        <strain evidence="1 2">DSM 27078</strain>
    </source>
</reference>
<name>A0A1H9BR50_9FLAO</name>
<dbReference type="EMBL" id="FOEI01000003">
    <property type="protein sequence ID" value="SEP91436.1"/>
    <property type="molecule type" value="Genomic_DNA"/>
</dbReference>
<organism evidence="1 2">
    <name type="scientific">Flavobacterium urocaniciphilum</name>
    <dbReference type="NCBI Taxonomy" id="1299341"/>
    <lineage>
        <taxon>Bacteria</taxon>
        <taxon>Pseudomonadati</taxon>
        <taxon>Bacteroidota</taxon>
        <taxon>Flavobacteriia</taxon>
        <taxon>Flavobacteriales</taxon>
        <taxon>Flavobacteriaceae</taxon>
        <taxon>Flavobacterium</taxon>
    </lineage>
</organism>
<dbReference type="OrthoDB" id="1274195at2"/>
<dbReference type="Proteomes" id="UP000198648">
    <property type="component" value="Unassembled WGS sequence"/>
</dbReference>
<evidence type="ECO:0000313" key="2">
    <source>
        <dbReference type="Proteomes" id="UP000198648"/>
    </source>
</evidence>
<proteinExistence type="predicted"/>
<dbReference type="RefSeq" id="WP_091467278.1">
    <property type="nucleotide sequence ID" value="NZ_FOEI01000003.1"/>
</dbReference>